<dbReference type="OrthoDB" id="7860723at2"/>
<name>A0A1Y5S1X4_9RHOB</name>
<keyword evidence="3" id="KW-1185">Reference proteome</keyword>
<feature type="chain" id="PRO_5011007542" evidence="1">
    <location>
        <begin position="24"/>
        <end position="178"/>
    </location>
</feature>
<sequence>MAVSQRIFAALLASNMAVGAACAQEATYVFEWIGDGGYKMQGAMSFDADLATAPFVDQDDISCFVIEGFVADRKVGRWALSDLAPETTWILTFLPDRSEFAVSHPSYAMPQGWNMNGRGDDCGPGGFGFNLGNLGQDLCLDNELHEASRVGSYRPFKALRDDDAVLPADACAGIIPTS</sequence>
<feature type="signal peptide" evidence="1">
    <location>
        <begin position="1"/>
        <end position="23"/>
    </location>
</feature>
<reference evidence="2 3" key="1">
    <citation type="submission" date="2017-03" db="EMBL/GenBank/DDBJ databases">
        <authorList>
            <person name="Afonso C.L."/>
            <person name="Miller P.J."/>
            <person name="Scott M.A."/>
            <person name="Spackman E."/>
            <person name="Goraichik I."/>
            <person name="Dimitrov K.M."/>
            <person name="Suarez D.L."/>
            <person name="Swayne D.E."/>
        </authorList>
    </citation>
    <scope>NUCLEOTIDE SEQUENCE [LARGE SCALE GENOMIC DNA]</scope>
    <source>
        <strain evidence="2 3">CECT 7023</strain>
    </source>
</reference>
<dbReference type="RefSeq" id="WP_085877845.1">
    <property type="nucleotide sequence ID" value="NZ_FWFZ01000003.1"/>
</dbReference>
<evidence type="ECO:0000256" key="1">
    <source>
        <dbReference type="SAM" id="SignalP"/>
    </source>
</evidence>
<protein>
    <submittedName>
        <fullName evidence="2">Uncharacterized protein</fullName>
    </submittedName>
</protein>
<evidence type="ECO:0000313" key="2">
    <source>
        <dbReference type="EMBL" id="SLN28073.1"/>
    </source>
</evidence>
<evidence type="ECO:0000313" key="3">
    <source>
        <dbReference type="Proteomes" id="UP000193900"/>
    </source>
</evidence>
<dbReference type="Proteomes" id="UP000193900">
    <property type="component" value="Unassembled WGS sequence"/>
</dbReference>
<gene>
    <name evidence="2" type="ORF">ROA7023_00932</name>
</gene>
<dbReference type="PROSITE" id="PS51257">
    <property type="entry name" value="PROKAR_LIPOPROTEIN"/>
    <property type="match status" value="1"/>
</dbReference>
<proteinExistence type="predicted"/>
<dbReference type="AlphaFoldDB" id="A0A1Y5S1X4"/>
<dbReference type="EMBL" id="FWFZ01000003">
    <property type="protein sequence ID" value="SLN28073.1"/>
    <property type="molecule type" value="Genomic_DNA"/>
</dbReference>
<keyword evidence="1" id="KW-0732">Signal</keyword>
<accession>A0A1Y5S1X4</accession>
<organism evidence="2 3">
    <name type="scientific">Roseisalinus antarcticus</name>
    <dbReference type="NCBI Taxonomy" id="254357"/>
    <lineage>
        <taxon>Bacteria</taxon>
        <taxon>Pseudomonadati</taxon>
        <taxon>Pseudomonadota</taxon>
        <taxon>Alphaproteobacteria</taxon>
        <taxon>Rhodobacterales</taxon>
        <taxon>Roseobacteraceae</taxon>
        <taxon>Roseisalinus</taxon>
    </lineage>
</organism>